<evidence type="ECO:0000313" key="1">
    <source>
        <dbReference type="EnsemblMetazoa" id="Aqu2.1.40361_001"/>
    </source>
</evidence>
<name>A0A1X7VJ41_AMPQE</name>
<organism evidence="1">
    <name type="scientific">Amphimedon queenslandica</name>
    <name type="common">Sponge</name>
    <dbReference type="NCBI Taxonomy" id="400682"/>
    <lineage>
        <taxon>Eukaryota</taxon>
        <taxon>Metazoa</taxon>
        <taxon>Porifera</taxon>
        <taxon>Demospongiae</taxon>
        <taxon>Heteroscleromorpha</taxon>
        <taxon>Haplosclerida</taxon>
        <taxon>Niphatidae</taxon>
        <taxon>Amphimedon</taxon>
    </lineage>
</organism>
<proteinExistence type="predicted"/>
<dbReference type="AlphaFoldDB" id="A0A1X7VJ41"/>
<dbReference type="InParanoid" id="A0A1X7VJ41"/>
<sequence length="149" mass="16970">MSTYVPPKSLQETIDTSPDELLKLSILTKDDHNSIMDLINKIAVDYDKLAGQFCIPSYKVREIKHNNRDEAWTCLNAVLGEWLKWNFDKKAEELNVKPNKRWLVQAVKTIDAEIGEDIEQNFKIIAELGTAGVVNNPPKETSKKETLKS</sequence>
<protein>
    <recommendedName>
        <fullName evidence="2">Death domain-containing protein</fullName>
    </recommendedName>
</protein>
<reference evidence="1" key="1">
    <citation type="submission" date="2017-05" db="UniProtKB">
        <authorList>
            <consortium name="EnsemblMetazoa"/>
        </authorList>
    </citation>
    <scope>IDENTIFICATION</scope>
</reference>
<accession>A0A1X7VJ41</accession>
<evidence type="ECO:0008006" key="2">
    <source>
        <dbReference type="Google" id="ProtNLM"/>
    </source>
</evidence>
<dbReference type="EnsemblMetazoa" id="Aqu2.1.40361_001">
    <property type="protein sequence ID" value="Aqu2.1.40361_001"/>
    <property type="gene ID" value="Aqu2.1.40361"/>
</dbReference>